<keyword evidence="1" id="KW-0732">Signal</keyword>
<protein>
    <submittedName>
        <fullName evidence="2">Uncharacterized protein</fullName>
    </submittedName>
</protein>
<accession>A0A150X2J5</accession>
<evidence type="ECO:0000256" key="1">
    <source>
        <dbReference type="SAM" id="SignalP"/>
    </source>
</evidence>
<sequence>MIKGLKFFLIICLFISQTAFGQGNTASHSITIILPELATLDFSANSKTTASELSQNIVMNYSGALYTEGSIQKERKVEVQMLSGSALPLAQELHLIYNQVFADEISNDLGFNEIVFNNLMMDEEFPLISDFGHNDSYMKNTGLGISYKILGANTVEMISDLNTVQLQYTLSDF</sequence>
<name>A0A150X2J5_9BACT</name>
<proteinExistence type="predicted"/>
<gene>
    <name evidence="2" type="ORF">AWN68_09630</name>
</gene>
<feature type="chain" id="PRO_5007573957" evidence="1">
    <location>
        <begin position="22"/>
        <end position="173"/>
    </location>
</feature>
<dbReference type="AlphaFoldDB" id="A0A150X2J5"/>
<evidence type="ECO:0000313" key="3">
    <source>
        <dbReference type="Proteomes" id="UP000075615"/>
    </source>
</evidence>
<reference evidence="2 3" key="1">
    <citation type="submission" date="2016-01" db="EMBL/GenBank/DDBJ databases">
        <title>Genome sequencing of Roseivirga echinicomitans KMM 6058.</title>
        <authorList>
            <person name="Selvaratnam C."/>
            <person name="Thevarajoo S."/>
            <person name="Goh K.M."/>
            <person name="Ee R."/>
            <person name="Chan K.-G."/>
            <person name="Chong C.S."/>
        </authorList>
    </citation>
    <scope>NUCLEOTIDE SEQUENCE [LARGE SCALE GENOMIC DNA]</scope>
    <source>
        <strain evidence="2 3">KMM 6058</strain>
    </source>
</reference>
<evidence type="ECO:0000313" key="2">
    <source>
        <dbReference type="EMBL" id="KYG72949.1"/>
    </source>
</evidence>
<keyword evidence="3" id="KW-1185">Reference proteome</keyword>
<dbReference type="EMBL" id="LRDB01000050">
    <property type="protein sequence ID" value="KYG72949.1"/>
    <property type="molecule type" value="Genomic_DNA"/>
</dbReference>
<comment type="caution">
    <text evidence="2">The sequence shown here is derived from an EMBL/GenBank/DDBJ whole genome shotgun (WGS) entry which is preliminary data.</text>
</comment>
<organism evidence="2 3">
    <name type="scientific">Roseivirga echinicomitans</name>
    <dbReference type="NCBI Taxonomy" id="296218"/>
    <lineage>
        <taxon>Bacteria</taxon>
        <taxon>Pseudomonadati</taxon>
        <taxon>Bacteroidota</taxon>
        <taxon>Cytophagia</taxon>
        <taxon>Cytophagales</taxon>
        <taxon>Roseivirgaceae</taxon>
        <taxon>Roseivirga</taxon>
    </lineage>
</organism>
<feature type="signal peptide" evidence="1">
    <location>
        <begin position="1"/>
        <end position="21"/>
    </location>
</feature>
<dbReference type="Proteomes" id="UP000075615">
    <property type="component" value="Unassembled WGS sequence"/>
</dbReference>